<dbReference type="EMBL" id="JAGTJJ010000017">
    <property type="protein sequence ID" value="MDC3983992.1"/>
    <property type="molecule type" value="Genomic_DNA"/>
</dbReference>
<comment type="caution">
    <text evidence="3">The sequence shown here is derived from an EMBL/GenBank/DDBJ whole genome shotgun (WGS) entry which is preliminary data.</text>
</comment>
<name>A0A9X4AV69_9BACT</name>
<dbReference type="InterPro" id="IPR052963">
    <property type="entry name" value="Pantetheine_PDE"/>
</dbReference>
<dbReference type="Gene3D" id="3.60.21.10">
    <property type="match status" value="1"/>
</dbReference>
<evidence type="ECO:0000313" key="3">
    <source>
        <dbReference type="EMBL" id="MDC3983992.1"/>
    </source>
</evidence>
<protein>
    <submittedName>
        <fullName evidence="3">Metallophosphoesterase</fullName>
    </submittedName>
</protein>
<feature type="compositionally biased region" description="Polar residues" evidence="1">
    <location>
        <begin position="1"/>
        <end position="14"/>
    </location>
</feature>
<sequence>MPCTTCSPTLAASTSGPRARWASSSSALASWSPRSTARSSSSGPRRSSSRAACSRFTSPGRRARSARSARSSRSRSSSGHRSRAAPRRRLTRGTTACRMRASDLMKLLAISDLHVGFPDNRTAVASLGARPDDWLILGGDLGETFEHVRFVLDTLAPRFRKLVWVPGNHELYVNPHEPGEPRGAARYARYIELCRERGVLTPEDPYPIWEGEGGPHLIVPMFLLYDYTFRPDHVPVSEAVAWAAEQGIAAADEVLLDPAPFPSRPAWCHARVAETEARLRTAPALPKVLINHFPLRQDLVFLPRVPRFSPWCGTRKTTDWHVRFDARVVVQGHLHVRRTVHVDGVRFEEVSFGYPRERRSDRSIDAYVKQILPTPEITP</sequence>
<dbReference type="PANTHER" id="PTHR36492:SF2">
    <property type="entry name" value="[ACYL-CARRIER-PROTEIN] PHOSPHODIESTERASE PPTH"/>
    <property type="match status" value="1"/>
</dbReference>
<evidence type="ECO:0000313" key="4">
    <source>
        <dbReference type="Proteomes" id="UP001151081"/>
    </source>
</evidence>
<dbReference type="InterPro" id="IPR004843">
    <property type="entry name" value="Calcineurin-like_PHP"/>
</dbReference>
<reference evidence="3 4" key="1">
    <citation type="submission" date="2021-04" db="EMBL/GenBank/DDBJ databases">
        <title>Genome analysis of Polyangium sp.</title>
        <authorList>
            <person name="Li Y."/>
            <person name="Wang J."/>
        </authorList>
    </citation>
    <scope>NUCLEOTIDE SEQUENCE [LARGE SCALE GENOMIC DNA]</scope>
    <source>
        <strain evidence="3 4">SDU14</strain>
    </source>
</reference>
<feature type="compositionally biased region" description="Low complexity" evidence="1">
    <location>
        <begin position="15"/>
        <end position="60"/>
    </location>
</feature>
<evidence type="ECO:0000259" key="2">
    <source>
        <dbReference type="Pfam" id="PF00149"/>
    </source>
</evidence>
<gene>
    <name evidence="3" type="ORF">KEG57_26015</name>
</gene>
<dbReference type="InterPro" id="IPR029052">
    <property type="entry name" value="Metallo-depent_PP-like"/>
</dbReference>
<keyword evidence="4" id="KW-1185">Reference proteome</keyword>
<proteinExistence type="predicted"/>
<evidence type="ECO:0000256" key="1">
    <source>
        <dbReference type="SAM" id="MobiDB-lite"/>
    </source>
</evidence>
<dbReference type="PANTHER" id="PTHR36492">
    <property type="match status" value="1"/>
</dbReference>
<feature type="compositionally biased region" description="Basic residues" evidence="1">
    <location>
        <begin position="61"/>
        <end position="91"/>
    </location>
</feature>
<organism evidence="3 4">
    <name type="scientific">Polyangium jinanense</name>
    <dbReference type="NCBI Taxonomy" id="2829994"/>
    <lineage>
        <taxon>Bacteria</taxon>
        <taxon>Pseudomonadati</taxon>
        <taxon>Myxococcota</taxon>
        <taxon>Polyangia</taxon>
        <taxon>Polyangiales</taxon>
        <taxon>Polyangiaceae</taxon>
        <taxon>Polyangium</taxon>
    </lineage>
</organism>
<dbReference type="SUPFAM" id="SSF56300">
    <property type="entry name" value="Metallo-dependent phosphatases"/>
    <property type="match status" value="1"/>
</dbReference>
<feature type="domain" description="Calcineurin-like phosphoesterase" evidence="2">
    <location>
        <begin position="105"/>
        <end position="336"/>
    </location>
</feature>
<dbReference type="AlphaFoldDB" id="A0A9X4AV69"/>
<dbReference type="Pfam" id="PF00149">
    <property type="entry name" value="Metallophos"/>
    <property type="match status" value="1"/>
</dbReference>
<dbReference type="Proteomes" id="UP001151081">
    <property type="component" value="Unassembled WGS sequence"/>
</dbReference>
<dbReference type="GO" id="GO:0016787">
    <property type="term" value="F:hydrolase activity"/>
    <property type="evidence" value="ECO:0007669"/>
    <property type="project" value="InterPro"/>
</dbReference>
<feature type="region of interest" description="Disordered" evidence="1">
    <location>
        <begin position="1"/>
        <end position="95"/>
    </location>
</feature>
<accession>A0A9X4AV69</accession>